<evidence type="ECO:0000259" key="1">
    <source>
        <dbReference type="Pfam" id="PF17921"/>
    </source>
</evidence>
<evidence type="ECO:0000313" key="2">
    <source>
        <dbReference type="EMBL" id="KAA0067118.1"/>
    </source>
</evidence>
<dbReference type="Pfam" id="PF17921">
    <property type="entry name" value="Integrase_H2C2"/>
    <property type="match status" value="1"/>
</dbReference>
<dbReference type="AlphaFoldDB" id="A0A5A7VHA8"/>
<reference evidence="2 3" key="1">
    <citation type="submission" date="2019-08" db="EMBL/GenBank/DDBJ databases">
        <title>Draft genome sequences of two oriental melons (Cucumis melo L. var makuwa).</title>
        <authorList>
            <person name="Kwon S.-Y."/>
        </authorList>
    </citation>
    <scope>NUCLEOTIDE SEQUENCE [LARGE SCALE GENOMIC DNA]</scope>
    <source>
        <strain evidence="3">cv. SW 3</strain>
        <tissue evidence="2">Leaf</tissue>
    </source>
</reference>
<evidence type="ECO:0000313" key="3">
    <source>
        <dbReference type="Proteomes" id="UP000321393"/>
    </source>
</evidence>
<dbReference type="Proteomes" id="UP000321393">
    <property type="component" value="Unassembled WGS sequence"/>
</dbReference>
<accession>A0A5A7VHA8</accession>
<proteinExistence type="predicted"/>
<name>A0A5A7VHA8_CUCMM</name>
<comment type="caution">
    <text evidence="2">The sequence shown here is derived from an EMBL/GenBank/DDBJ whole genome shotgun (WGS) entry which is preliminary data.</text>
</comment>
<dbReference type="EMBL" id="SSTE01000699">
    <property type="protein sequence ID" value="KAA0067118.1"/>
    <property type="molecule type" value="Genomic_DNA"/>
</dbReference>
<sequence length="115" mass="13483">MACFQVKLTLEEEIIKLQPEDPVLRKLAEEVRCRRRSDYACRNDGTFIKDRRSCIPPKKAFKDSILEQAHCSPYAMHPESTKMYKTLKAYYWCPSMRQEIAEFVAKCLICEQAKS</sequence>
<gene>
    <name evidence="2" type="ORF">E6C27_scaffold38G001770</name>
</gene>
<dbReference type="InterPro" id="IPR041588">
    <property type="entry name" value="Integrase_H2C2"/>
</dbReference>
<organism evidence="2 3">
    <name type="scientific">Cucumis melo var. makuwa</name>
    <name type="common">Oriental melon</name>
    <dbReference type="NCBI Taxonomy" id="1194695"/>
    <lineage>
        <taxon>Eukaryota</taxon>
        <taxon>Viridiplantae</taxon>
        <taxon>Streptophyta</taxon>
        <taxon>Embryophyta</taxon>
        <taxon>Tracheophyta</taxon>
        <taxon>Spermatophyta</taxon>
        <taxon>Magnoliopsida</taxon>
        <taxon>eudicotyledons</taxon>
        <taxon>Gunneridae</taxon>
        <taxon>Pentapetalae</taxon>
        <taxon>rosids</taxon>
        <taxon>fabids</taxon>
        <taxon>Cucurbitales</taxon>
        <taxon>Cucurbitaceae</taxon>
        <taxon>Benincaseae</taxon>
        <taxon>Cucumis</taxon>
    </lineage>
</organism>
<dbReference type="OrthoDB" id="1938712at2759"/>
<feature type="domain" description="Integrase zinc-binding" evidence="1">
    <location>
        <begin position="58"/>
        <end position="115"/>
    </location>
</feature>
<protein>
    <submittedName>
        <fullName evidence="2">Polyprotein</fullName>
    </submittedName>
</protein>
<dbReference type="Gene3D" id="1.10.340.70">
    <property type="match status" value="1"/>
</dbReference>